<keyword evidence="3" id="KW-0620">Polyamine biosynthesis</keyword>
<dbReference type="OrthoDB" id="5034579at2759"/>
<dbReference type="GO" id="GO:0033387">
    <property type="term" value="P:putrescine biosynthetic process from arginine, via ornithine"/>
    <property type="evidence" value="ECO:0007669"/>
    <property type="project" value="TreeGrafter"/>
</dbReference>
<dbReference type="InterPro" id="IPR002433">
    <property type="entry name" value="Orn_de-COase"/>
</dbReference>
<dbReference type="GO" id="GO:0005634">
    <property type="term" value="C:nucleus"/>
    <property type="evidence" value="ECO:0007669"/>
    <property type="project" value="UniProtKB-SubCell"/>
</dbReference>
<evidence type="ECO:0000313" key="12">
    <source>
        <dbReference type="Proteomes" id="UP000289886"/>
    </source>
</evidence>
<evidence type="ECO:0000256" key="8">
    <source>
        <dbReference type="ARBA" id="ARBA00071562"/>
    </source>
</evidence>
<dbReference type="PRINTS" id="PR01179">
    <property type="entry name" value="ODADCRBXLASE"/>
</dbReference>
<dbReference type="PRINTS" id="PR01182">
    <property type="entry name" value="ORNDCRBXLASE"/>
</dbReference>
<dbReference type="AlphaFoldDB" id="A0A444UC37"/>
<evidence type="ECO:0000256" key="2">
    <source>
        <dbReference type="ARBA" id="ARBA00022843"/>
    </source>
</evidence>
<proteinExistence type="inferred from homology"/>
<dbReference type="PANTHER" id="PTHR11482">
    <property type="entry name" value="ARGININE/DIAMINOPIMELATE/ORNITHINE DECARBOXYLASE"/>
    <property type="match status" value="1"/>
</dbReference>
<comment type="subcellular location">
    <subcellularLocation>
        <location evidence="1">Nucleus</location>
    </subcellularLocation>
</comment>
<evidence type="ECO:0000313" key="11">
    <source>
        <dbReference type="EMBL" id="RXM32740.1"/>
    </source>
</evidence>
<dbReference type="InterPro" id="IPR029066">
    <property type="entry name" value="PLP-binding_barrel"/>
</dbReference>
<dbReference type="FunFam" id="2.40.37.10:FF:000008">
    <property type="entry name" value="antizyme inhibitor 1"/>
    <property type="match status" value="1"/>
</dbReference>
<comment type="caution">
    <text evidence="11">The sequence shown here is derived from an EMBL/GenBank/DDBJ whole genome shotgun (WGS) entry which is preliminary data.</text>
</comment>
<keyword evidence="2" id="KW-0832">Ubl conjugation</keyword>
<dbReference type="InterPro" id="IPR009006">
    <property type="entry name" value="Ala_racemase/Decarboxylase_C"/>
</dbReference>
<evidence type="ECO:0000256" key="4">
    <source>
        <dbReference type="ARBA" id="ARBA00023242"/>
    </source>
</evidence>
<dbReference type="GO" id="GO:0005737">
    <property type="term" value="C:cytoplasm"/>
    <property type="evidence" value="ECO:0007669"/>
    <property type="project" value="TreeGrafter"/>
</dbReference>
<gene>
    <name evidence="11" type="ORF">EOD39_5981</name>
</gene>
<comment type="subunit">
    <text evidence="7">Monomer. Interacts with OAZ1 and OAZ3; this interaction disrupts the interaction between the antizyme and ODC1.</text>
</comment>
<dbReference type="PROSITE" id="PS00879">
    <property type="entry name" value="ODR_DC_2_2"/>
    <property type="match status" value="1"/>
</dbReference>
<evidence type="ECO:0000259" key="10">
    <source>
        <dbReference type="Pfam" id="PF02784"/>
    </source>
</evidence>
<dbReference type="GO" id="GO:0042177">
    <property type="term" value="P:negative regulation of protein catabolic process"/>
    <property type="evidence" value="ECO:0007669"/>
    <property type="project" value="TreeGrafter"/>
</dbReference>
<protein>
    <recommendedName>
        <fullName evidence="8">Antizyme inhibitor 1</fullName>
    </recommendedName>
    <alternativeName>
        <fullName evidence="9">Ornithine decarboxylase antizyme inhibitor</fullName>
    </alternativeName>
</protein>
<dbReference type="InterPro" id="IPR000183">
    <property type="entry name" value="Orn/DAP/Arg_de-COase"/>
</dbReference>
<dbReference type="GO" id="GO:0042978">
    <property type="term" value="F:ornithine decarboxylase activator activity"/>
    <property type="evidence" value="ECO:0007669"/>
    <property type="project" value="TreeGrafter"/>
</dbReference>
<evidence type="ECO:0000256" key="6">
    <source>
        <dbReference type="ARBA" id="ARBA00061098"/>
    </source>
</evidence>
<comment type="similarity">
    <text evidence="6">Belongs to the Orn/Lys/Arg decarboxylase class-II family. ODC antizyme inhibitor subfamily.</text>
</comment>
<keyword evidence="12" id="KW-1185">Reference proteome</keyword>
<dbReference type="Gene3D" id="3.20.20.10">
    <property type="entry name" value="Alanine racemase"/>
    <property type="match status" value="1"/>
</dbReference>
<dbReference type="SUPFAM" id="SSF51419">
    <property type="entry name" value="PLP-binding barrel"/>
    <property type="match status" value="1"/>
</dbReference>
<sequence length="447" mass="49282">MKGFVDEPNYTIDLLEEGTTLSDVIDNHIYEQALAEKNAFFVADLGNIVKKHVQWQNVMAQIKPFYTVKCNTSTALIEILAALGIGFACASKNEIALVQSYGVAPENIMYTSMCKQLSQIKYAAKNGIDILVCDNETELMKIARNHPSAKLLLHIATEASSEGEEMSMDFGSTLKNCRQLLECAKELGVEVVGVKFHISSSCKDLQAYTHAVSDARCVFDMGAEFGFNMSILDIGGGFSGAEFQLEEIYSAISPLLDIYFPPESGVSVIAEPGSYYVAASFTLAVNIIAKKVVARDQNKELEPSPNDEPAYMYYMNDGIYGSFASKLTDNTIAVPSVHKKYSKEEALFASSLWGPSSDALDQVVEHCLLPELNVGDWVIFDNMGANTLGEQSAFNDFQKPPVYYLISAYDWYEMQDAGIILDTTMKNFFFVPSCFHASQEDRISAPA</sequence>
<feature type="domain" description="Orn/DAP/Arg decarboxylase 2 N-terminal" evidence="10">
    <location>
        <begin position="45"/>
        <end position="278"/>
    </location>
</feature>
<dbReference type="InterPro" id="IPR022644">
    <property type="entry name" value="De-COase2_N"/>
</dbReference>
<evidence type="ECO:0000256" key="1">
    <source>
        <dbReference type="ARBA" id="ARBA00004123"/>
    </source>
</evidence>
<dbReference type="GO" id="GO:1902269">
    <property type="term" value="P:positive regulation of polyamine transmembrane transport"/>
    <property type="evidence" value="ECO:0007669"/>
    <property type="project" value="TreeGrafter"/>
</dbReference>
<dbReference type="Proteomes" id="UP000289886">
    <property type="component" value="Unassembled WGS sequence"/>
</dbReference>
<dbReference type="Gene3D" id="2.40.37.10">
    <property type="entry name" value="Lyase, Ornithine Decarboxylase, Chain A, domain 1"/>
    <property type="match status" value="1"/>
</dbReference>
<dbReference type="EMBL" id="SCEB01214856">
    <property type="protein sequence ID" value="RXM32740.1"/>
    <property type="molecule type" value="Genomic_DNA"/>
</dbReference>
<dbReference type="PANTHER" id="PTHR11482:SF7">
    <property type="entry name" value="ANTIZYME INHIBITOR 1"/>
    <property type="match status" value="1"/>
</dbReference>
<dbReference type="FunFam" id="3.20.20.10:FF:000010">
    <property type="entry name" value="Antizyme inhibitor 1"/>
    <property type="match status" value="1"/>
</dbReference>
<dbReference type="Pfam" id="PF02784">
    <property type="entry name" value="Orn_Arg_deC_N"/>
    <property type="match status" value="1"/>
</dbReference>
<keyword evidence="4" id="KW-0539">Nucleus</keyword>
<dbReference type="SUPFAM" id="SSF50621">
    <property type="entry name" value="Alanine racemase C-terminal domain-like"/>
    <property type="match status" value="1"/>
</dbReference>
<dbReference type="InterPro" id="IPR022657">
    <property type="entry name" value="De-COase2_CS"/>
</dbReference>
<reference evidence="11 12" key="1">
    <citation type="submission" date="2019-01" db="EMBL/GenBank/DDBJ databases">
        <title>Draft Genome and Complete Hox-Cluster Characterization of the Sterlet Sturgeon (Acipenser ruthenus).</title>
        <authorList>
            <person name="Wei Q."/>
        </authorList>
    </citation>
    <scope>NUCLEOTIDE SEQUENCE [LARGE SCALE GENOMIC DNA]</scope>
    <source>
        <strain evidence="11">WHYD16114868_AA</strain>
        <tissue evidence="11">Blood</tissue>
    </source>
</reference>
<name>A0A444UC37_ACIRT</name>
<comment type="function">
    <text evidence="5">Antizyme inhibitor (AZI) protein that positively regulates ornithine decarboxylase (ODC) activity and polyamine uptake. AZI is an enzymatically inactive ODC homolog that counteracts the negative effect of ODC antizymes (AZs) OAZ1, OAZ2 and OAZ3 on ODC activity by competing with ODC for antizyme-binding. Inhibits antizyme-dependent ODC degradation and releases ODC monomers from their inactive complex with antizymes, leading to formation of the catalytically active ODC homodimer and restoring polyamine production.</text>
</comment>
<evidence type="ECO:0000256" key="9">
    <source>
        <dbReference type="ARBA" id="ARBA00082490"/>
    </source>
</evidence>
<evidence type="ECO:0000256" key="7">
    <source>
        <dbReference type="ARBA" id="ARBA00064128"/>
    </source>
</evidence>
<evidence type="ECO:0000256" key="3">
    <source>
        <dbReference type="ARBA" id="ARBA00023115"/>
    </source>
</evidence>
<evidence type="ECO:0000256" key="5">
    <source>
        <dbReference type="ARBA" id="ARBA00053304"/>
    </source>
</evidence>
<organism evidence="11 12">
    <name type="scientific">Acipenser ruthenus</name>
    <name type="common">Sterlet sturgeon</name>
    <dbReference type="NCBI Taxonomy" id="7906"/>
    <lineage>
        <taxon>Eukaryota</taxon>
        <taxon>Metazoa</taxon>
        <taxon>Chordata</taxon>
        <taxon>Craniata</taxon>
        <taxon>Vertebrata</taxon>
        <taxon>Euteleostomi</taxon>
        <taxon>Actinopterygii</taxon>
        <taxon>Chondrostei</taxon>
        <taxon>Acipenseriformes</taxon>
        <taxon>Acipenseridae</taxon>
        <taxon>Acipenser</taxon>
    </lineage>
</organism>
<dbReference type="GO" id="GO:0004586">
    <property type="term" value="F:ornithine decarboxylase activity"/>
    <property type="evidence" value="ECO:0007669"/>
    <property type="project" value="TreeGrafter"/>
</dbReference>
<accession>A0A444UC37</accession>